<organism evidence="1 2">
    <name type="scientific">Avena sativa</name>
    <name type="common">Oat</name>
    <dbReference type="NCBI Taxonomy" id="4498"/>
    <lineage>
        <taxon>Eukaryota</taxon>
        <taxon>Viridiplantae</taxon>
        <taxon>Streptophyta</taxon>
        <taxon>Embryophyta</taxon>
        <taxon>Tracheophyta</taxon>
        <taxon>Spermatophyta</taxon>
        <taxon>Magnoliopsida</taxon>
        <taxon>Liliopsida</taxon>
        <taxon>Poales</taxon>
        <taxon>Poaceae</taxon>
        <taxon>BOP clade</taxon>
        <taxon>Pooideae</taxon>
        <taxon>Poodae</taxon>
        <taxon>Poeae</taxon>
        <taxon>Poeae Chloroplast Group 1 (Aveneae type)</taxon>
        <taxon>Aveninae</taxon>
        <taxon>Avena</taxon>
    </lineage>
</organism>
<sequence length="362" mass="40598">MNSYRPQLALAPAPRRQGRPGPHPRQSPVATRPAAPRHGLRHLHAHPPLPRRLEASRRGRPAWRLLSPPARARPLLRPNGAWRRRLPRREEPTLENLNILACLKGLRLRLVSQSLRCVQIVGSMMDNIAVVKAPCLERLILYASCTPSGLCTRVRIGDAPKLHAFGYLQPGPSQVLEIRDTVIMPEIKMSTNTMLTSLSVGFGVRDDVMMVPPFLRCFPNAERLHIMFLQSTKRDQPAGSKLTPRFWEDSGPIENVISRIHTMSLREFRGEPGEAAFLVYFSRSARVVRTVVVVMANPSLAPFSSDEAYSKVEKCCKNMASTSCRKLVIWSDDHVGGHLWRFKDGADFSFHDPFSIAEVSSA</sequence>
<dbReference type="Proteomes" id="UP001732700">
    <property type="component" value="Chromosome 4C"/>
</dbReference>
<proteinExistence type="predicted"/>
<reference evidence="1" key="1">
    <citation type="submission" date="2021-05" db="EMBL/GenBank/DDBJ databases">
        <authorList>
            <person name="Scholz U."/>
            <person name="Mascher M."/>
            <person name="Fiebig A."/>
        </authorList>
    </citation>
    <scope>NUCLEOTIDE SEQUENCE [LARGE SCALE GENOMIC DNA]</scope>
</reference>
<evidence type="ECO:0000313" key="2">
    <source>
        <dbReference type="Proteomes" id="UP001732700"/>
    </source>
</evidence>
<accession>A0ACD5WR29</accession>
<name>A0ACD5WR29_AVESA</name>
<keyword evidence="2" id="KW-1185">Reference proteome</keyword>
<dbReference type="EnsemblPlants" id="AVESA.00010b.r2.4CG1260440.1">
    <property type="protein sequence ID" value="AVESA.00010b.r2.4CG1260440.1.CDS"/>
    <property type="gene ID" value="AVESA.00010b.r2.4CG1260440"/>
</dbReference>
<protein>
    <submittedName>
        <fullName evidence="1">Uncharacterized protein</fullName>
    </submittedName>
</protein>
<reference evidence="1" key="2">
    <citation type="submission" date="2025-09" db="UniProtKB">
        <authorList>
            <consortium name="EnsemblPlants"/>
        </authorList>
    </citation>
    <scope>IDENTIFICATION</scope>
</reference>
<evidence type="ECO:0000313" key="1">
    <source>
        <dbReference type="EnsemblPlants" id="AVESA.00010b.r2.4CG1260440.1.CDS"/>
    </source>
</evidence>